<organism evidence="1 2">
    <name type="scientific">Ochrobactrum quorumnocens</name>
    <dbReference type="NCBI Taxonomy" id="271865"/>
    <lineage>
        <taxon>Bacteria</taxon>
        <taxon>Pseudomonadati</taxon>
        <taxon>Pseudomonadota</taxon>
        <taxon>Alphaproteobacteria</taxon>
        <taxon>Hyphomicrobiales</taxon>
        <taxon>Brucellaceae</taxon>
        <taxon>Brucella/Ochrobactrum group</taxon>
        <taxon>Ochrobactrum</taxon>
    </lineage>
</organism>
<protein>
    <submittedName>
        <fullName evidence="1">Uncharacterized protein</fullName>
    </submittedName>
</protein>
<reference evidence="1 2" key="1">
    <citation type="submission" date="2017-07" db="EMBL/GenBank/DDBJ databases">
        <title>Phylogenetic study on the rhizospheric bacterium Ochrobactrum sp. A44.</title>
        <authorList>
            <person name="Krzyzanowska D.M."/>
            <person name="Ossowicki A."/>
            <person name="Rajewska M."/>
            <person name="Maciag T."/>
            <person name="Kaczynski Z."/>
            <person name="Czerwicka M."/>
            <person name="Jafra S."/>
        </authorList>
    </citation>
    <scope>NUCLEOTIDE SEQUENCE [LARGE SCALE GENOMIC DNA]</scope>
    <source>
        <strain evidence="1 2">A44</strain>
    </source>
</reference>
<proteinExistence type="predicted"/>
<accession>A0A248UA11</accession>
<dbReference type="KEGG" id="och:CES85_4355"/>
<sequence length="62" mass="7247">MEADIQEFSLKTAAMLPLHSKTPRLSRRFLCISRLVSRDGYYPELSFVSTHKSFQKTRRISD</sequence>
<dbReference type="EMBL" id="CP022603">
    <property type="protein sequence ID" value="ASV83575.1"/>
    <property type="molecule type" value="Genomic_DNA"/>
</dbReference>
<evidence type="ECO:0000313" key="1">
    <source>
        <dbReference type="EMBL" id="ASV83575.1"/>
    </source>
</evidence>
<name>A0A248UA11_9HYPH</name>
<evidence type="ECO:0000313" key="2">
    <source>
        <dbReference type="Proteomes" id="UP000215256"/>
    </source>
</evidence>
<gene>
    <name evidence="1" type="ORF">CES85_4355</name>
</gene>
<dbReference type="AlphaFoldDB" id="A0A248UA11"/>
<dbReference type="Proteomes" id="UP000215256">
    <property type="component" value="Chromosome 2"/>
</dbReference>